<dbReference type="PRINTS" id="PR00086">
    <property type="entry name" value="LLDHDRGNASE"/>
</dbReference>
<dbReference type="InterPro" id="IPR001557">
    <property type="entry name" value="L-lactate/malate_DH"/>
</dbReference>
<gene>
    <name evidence="4" type="primary">mdh</name>
    <name evidence="10" type="ORF">BLW93_04250</name>
</gene>
<organism evidence="10 11">
    <name type="scientific">Desulfurobacterium indicum</name>
    <dbReference type="NCBI Taxonomy" id="1914305"/>
    <lineage>
        <taxon>Bacteria</taxon>
        <taxon>Pseudomonadati</taxon>
        <taxon>Aquificota</taxon>
        <taxon>Aquificia</taxon>
        <taxon>Desulfurobacteriales</taxon>
        <taxon>Desulfurobacteriaceae</taxon>
        <taxon>Desulfurobacterium</taxon>
    </lineage>
</organism>
<feature type="active site" description="Proton acceptor" evidence="4 5">
    <location>
        <position position="176"/>
    </location>
</feature>
<dbReference type="InterPro" id="IPR001236">
    <property type="entry name" value="Lactate/malate_DH_N"/>
</dbReference>
<dbReference type="Gene3D" id="3.90.110.10">
    <property type="entry name" value="Lactate dehydrogenase/glycoside hydrolase, family 4, C-terminal"/>
    <property type="match status" value="1"/>
</dbReference>
<evidence type="ECO:0000313" key="10">
    <source>
        <dbReference type="EMBL" id="OMH40615.1"/>
    </source>
</evidence>
<dbReference type="InterPro" id="IPR015955">
    <property type="entry name" value="Lactate_DH/Glyco_Ohase_4_C"/>
</dbReference>
<dbReference type="InterPro" id="IPR011275">
    <property type="entry name" value="Malate_DH_type3"/>
</dbReference>
<feature type="domain" description="Lactate/malate dehydrogenase N-terminal" evidence="8">
    <location>
        <begin position="5"/>
        <end position="143"/>
    </location>
</feature>
<feature type="binding site" evidence="4 6">
    <location>
        <position position="89"/>
    </location>
    <ligand>
        <name>substrate</name>
    </ligand>
</feature>
<keyword evidence="1 4" id="KW-0816">Tricarboxylic acid cycle</keyword>
<dbReference type="Pfam" id="PF02866">
    <property type="entry name" value="Ldh_1_C"/>
    <property type="match status" value="1"/>
</dbReference>
<feature type="binding site" evidence="4 7">
    <location>
        <position position="34"/>
    </location>
    <ligand>
        <name>NAD(+)</name>
        <dbReference type="ChEBI" id="CHEBI:57540"/>
    </ligand>
</feature>
<dbReference type="FunFam" id="3.90.110.10:FF:000004">
    <property type="entry name" value="Malate dehydrogenase"/>
    <property type="match status" value="1"/>
</dbReference>
<comment type="caution">
    <text evidence="10">The sequence shown here is derived from an EMBL/GenBank/DDBJ whole genome shotgun (WGS) entry which is preliminary data.</text>
</comment>
<dbReference type="InterPro" id="IPR036291">
    <property type="entry name" value="NAD(P)-bd_dom_sf"/>
</dbReference>
<dbReference type="RefSeq" id="WP_076712872.1">
    <property type="nucleotide sequence ID" value="NZ_MOEN01000012.1"/>
</dbReference>
<dbReference type="GO" id="GO:0006099">
    <property type="term" value="P:tricarboxylic acid cycle"/>
    <property type="evidence" value="ECO:0007669"/>
    <property type="project" value="UniProtKB-UniRule"/>
</dbReference>
<feature type="domain" description="Lactate/malate dehydrogenase C-terminal" evidence="9">
    <location>
        <begin position="148"/>
        <end position="310"/>
    </location>
</feature>
<dbReference type="Pfam" id="PF00056">
    <property type="entry name" value="Ldh_1_N"/>
    <property type="match status" value="1"/>
</dbReference>
<dbReference type="SUPFAM" id="SSF56327">
    <property type="entry name" value="LDH C-terminal domain-like"/>
    <property type="match status" value="1"/>
</dbReference>
<feature type="binding site" evidence="4 6">
    <location>
        <position position="152"/>
    </location>
    <ligand>
        <name>substrate</name>
    </ligand>
</feature>
<evidence type="ECO:0000256" key="6">
    <source>
        <dbReference type="PIRSR" id="PIRSR000102-2"/>
    </source>
</evidence>
<accession>A0A1R1MLC7</accession>
<dbReference type="PANTHER" id="PTHR43128">
    <property type="entry name" value="L-2-HYDROXYCARBOXYLATE DEHYDROGENASE (NAD(P)(+))"/>
    <property type="match status" value="1"/>
</dbReference>
<dbReference type="CDD" id="cd01339">
    <property type="entry name" value="LDH-like_MDH"/>
    <property type="match status" value="1"/>
</dbReference>
<feature type="binding site" evidence="4 7">
    <location>
        <begin position="119"/>
        <end position="121"/>
    </location>
    <ligand>
        <name>NAD(+)</name>
        <dbReference type="ChEBI" id="CHEBI:57540"/>
    </ligand>
</feature>
<keyword evidence="2 4" id="KW-0560">Oxidoreductase</keyword>
<dbReference type="GO" id="GO:0030060">
    <property type="term" value="F:L-malate dehydrogenase (NAD+) activity"/>
    <property type="evidence" value="ECO:0007669"/>
    <property type="project" value="UniProtKB-UniRule"/>
</dbReference>
<dbReference type="HAMAP" id="MF_00487">
    <property type="entry name" value="Malate_dehydrog_3"/>
    <property type="match status" value="1"/>
</dbReference>
<dbReference type="GO" id="GO:0004459">
    <property type="term" value="F:L-lactate dehydrogenase (NAD+) activity"/>
    <property type="evidence" value="ECO:0007669"/>
    <property type="project" value="TreeGrafter"/>
</dbReference>
<dbReference type="SUPFAM" id="SSF51735">
    <property type="entry name" value="NAD(P)-binding Rossmann-fold domains"/>
    <property type="match status" value="1"/>
</dbReference>
<evidence type="ECO:0000259" key="9">
    <source>
        <dbReference type="Pfam" id="PF02866"/>
    </source>
</evidence>
<protein>
    <recommendedName>
        <fullName evidence="4">Malate dehydrogenase</fullName>
        <ecNumber evidence="4">1.1.1.37</ecNumber>
    </recommendedName>
</protein>
<dbReference type="InterPro" id="IPR022383">
    <property type="entry name" value="Lactate/malate_DH_C"/>
</dbReference>
<dbReference type="FunFam" id="3.40.50.720:FF:000018">
    <property type="entry name" value="Malate dehydrogenase"/>
    <property type="match status" value="1"/>
</dbReference>
<dbReference type="PANTHER" id="PTHR43128:SF16">
    <property type="entry name" value="L-LACTATE DEHYDROGENASE"/>
    <property type="match status" value="1"/>
</dbReference>
<comment type="catalytic activity">
    <reaction evidence="4">
        <text>(S)-malate + NAD(+) = oxaloacetate + NADH + H(+)</text>
        <dbReference type="Rhea" id="RHEA:21432"/>
        <dbReference type="ChEBI" id="CHEBI:15378"/>
        <dbReference type="ChEBI" id="CHEBI:15589"/>
        <dbReference type="ChEBI" id="CHEBI:16452"/>
        <dbReference type="ChEBI" id="CHEBI:57540"/>
        <dbReference type="ChEBI" id="CHEBI:57945"/>
        <dbReference type="EC" id="1.1.1.37"/>
    </reaction>
</comment>
<name>A0A1R1MLC7_9BACT</name>
<evidence type="ECO:0000256" key="1">
    <source>
        <dbReference type="ARBA" id="ARBA00022532"/>
    </source>
</evidence>
<dbReference type="PIRSF" id="PIRSF000102">
    <property type="entry name" value="Lac_mal_DH"/>
    <property type="match status" value="1"/>
</dbReference>
<reference evidence="10 11" key="1">
    <citation type="submission" date="2016-10" db="EMBL/GenBank/DDBJ databases">
        <title>Genome sequence of a sulfur-reducing bacterium Desulfurobacterium indicum K6013.</title>
        <authorList>
            <person name="Cao J."/>
            <person name="Shao Z."/>
            <person name="Alain K."/>
            <person name="Jebbar M."/>
        </authorList>
    </citation>
    <scope>NUCLEOTIDE SEQUENCE [LARGE SCALE GENOMIC DNA]</scope>
    <source>
        <strain evidence="10 11">K6013</strain>
    </source>
</reference>
<dbReference type="NCBIfam" id="TIGR01763">
    <property type="entry name" value="MalateDH_bact"/>
    <property type="match status" value="1"/>
</dbReference>
<evidence type="ECO:0000256" key="3">
    <source>
        <dbReference type="ARBA" id="ARBA00023027"/>
    </source>
</evidence>
<feature type="binding site" evidence="4 6">
    <location>
        <position position="83"/>
    </location>
    <ligand>
        <name>substrate</name>
    </ligand>
</feature>
<evidence type="ECO:0000259" key="8">
    <source>
        <dbReference type="Pfam" id="PF00056"/>
    </source>
</evidence>
<dbReference type="Gene3D" id="3.40.50.720">
    <property type="entry name" value="NAD(P)-binding Rossmann-like Domain"/>
    <property type="match status" value="1"/>
</dbReference>
<dbReference type="AlphaFoldDB" id="A0A1R1MLC7"/>
<keyword evidence="11" id="KW-1185">Reference proteome</keyword>
<feature type="binding site" evidence="4 6">
    <location>
        <position position="121"/>
    </location>
    <ligand>
        <name>substrate</name>
    </ligand>
</feature>
<feature type="binding site" evidence="4 7">
    <location>
        <position position="96"/>
    </location>
    <ligand>
        <name>NAD(+)</name>
        <dbReference type="ChEBI" id="CHEBI:57540"/>
    </ligand>
</feature>
<evidence type="ECO:0000313" key="11">
    <source>
        <dbReference type="Proteomes" id="UP000187408"/>
    </source>
</evidence>
<feature type="binding site" evidence="4 7">
    <location>
        <begin position="10"/>
        <end position="15"/>
    </location>
    <ligand>
        <name>NAD(+)</name>
        <dbReference type="ChEBI" id="CHEBI:57540"/>
    </ligand>
</feature>
<dbReference type="Proteomes" id="UP000187408">
    <property type="component" value="Unassembled WGS sequence"/>
</dbReference>
<dbReference type="EMBL" id="MOEN01000012">
    <property type="protein sequence ID" value="OMH40615.1"/>
    <property type="molecule type" value="Genomic_DNA"/>
</dbReference>
<sequence length="313" mass="34259">MERKKITIVGAGNIGATLALLLARREVADVYLIDIDEGIAKGKALDIMEASPILGFNSRVVGTGNYEDTANSDLVVITAGFPRKPGMSRDDLLFKNFEVVKSVTEQIKKYSPETFIIVVTNPLDAMTYTALKVSGFPSHRVMGMAGALDAARFAYFLSEKTGISVENIRAFVIGSHGDDMVPLKRYTTVSGIPVKYFLSDEELEELVNRTRFAGGEIVSLLKRGSAFYAPAASILDMAVSILWNKRKIISCSVYLEGDAGKYYGAEGLCVGVPVVLGKNGIERVVKLELSDYEWAQWRKSVESVKNLVEKLPL</sequence>
<evidence type="ECO:0000256" key="5">
    <source>
        <dbReference type="PIRSR" id="PIRSR000102-1"/>
    </source>
</evidence>
<dbReference type="EC" id="1.1.1.37" evidence="4"/>
<comment type="similarity">
    <text evidence="4">Belongs to the LDH/MDH superfamily. MDH type 3 family.</text>
</comment>
<evidence type="ECO:0000256" key="4">
    <source>
        <dbReference type="HAMAP-Rule" id="MF_00487"/>
    </source>
</evidence>
<dbReference type="GO" id="GO:0006089">
    <property type="term" value="P:lactate metabolic process"/>
    <property type="evidence" value="ECO:0007669"/>
    <property type="project" value="TreeGrafter"/>
</dbReference>
<dbReference type="NCBIfam" id="NF004863">
    <property type="entry name" value="PRK06223.1"/>
    <property type="match status" value="1"/>
</dbReference>
<keyword evidence="3 4" id="KW-0520">NAD</keyword>
<comment type="function">
    <text evidence="4">Catalyzes the reversible oxidation of malate to oxaloacetate.</text>
</comment>
<evidence type="ECO:0000256" key="2">
    <source>
        <dbReference type="ARBA" id="ARBA00023002"/>
    </source>
</evidence>
<dbReference type="OrthoDB" id="9802969at2"/>
<dbReference type="STRING" id="1914305.BLW93_04250"/>
<proteinExistence type="inferred from homology"/>
<evidence type="ECO:0000256" key="7">
    <source>
        <dbReference type="PIRSR" id="PIRSR000102-3"/>
    </source>
</evidence>